<dbReference type="InterPro" id="IPR022898">
    <property type="entry name" value="RNase_HII"/>
</dbReference>
<evidence type="ECO:0000256" key="16">
    <source>
        <dbReference type="RuleBase" id="RU003515"/>
    </source>
</evidence>
<keyword evidence="8 14" id="KW-0963">Cytoplasm</keyword>
<comment type="cofactor">
    <cofactor evidence="2">
        <name>Mg(2+)</name>
        <dbReference type="ChEBI" id="CHEBI:18420"/>
    </cofactor>
</comment>
<evidence type="ECO:0000256" key="10">
    <source>
        <dbReference type="ARBA" id="ARBA00022723"/>
    </source>
</evidence>
<dbReference type="InterPro" id="IPR036397">
    <property type="entry name" value="RNaseH_sf"/>
</dbReference>
<organism evidence="18 19">
    <name type="scientific">Candidatus Fimiplasma intestinipullorum</name>
    <dbReference type="NCBI Taxonomy" id="2840825"/>
    <lineage>
        <taxon>Bacteria</taxon>
        <taxon>Bacillati</taxon>
        <taxon>Bacillota</taxon>
        <taxon>Clostridia</taxon>
        <taxon>Eubacteriales</taxon>
        <taxon>Candidatus Fimiplasma</taxon>
    </lineage>
</organism>
<dbReference type="PROSITE" id="PS51975">
    <property type="entry name" value="RNASE_H_2"/>
    <property type="match status" value="1"/>
</dbReference>
<dbReference type="GO" id="GO:0003723">
    <property type="term" value="F:RNA binding"/>
    <property type="evidence" value="ECO:0007669"/>
    <property type="project" value="UniProtKB-UniRule"/>
</dbReference>
<dbReference type="EMBL" id="DVMJ01000085">
    <property type="protein sequence ID" value="HIU14364.1"/>
    <property type="molecule type" value="Genomic_DNA"/>
</dbReference>
<evidence type="ECO:0000256" key="7">
    <source>
        <dbReference type="ARBA" id="ARBA00019179"/>
    </source>
</evidence>
<evidence type="ECO:0000256" key="13">
    <source>
        <dbReference type="ARBA" id="ARBA00023211"/>
    </source>
</evidence>
<evidence type="ECO:0000256" key="12">
    <source>
        <dbReference type="ARBA" id="ARBA00022801"/>
    </source>
</evidence>
<comment type="similarity">
    <text evidence="5 14 16">Belongs to the RNase HII family.</text>
</comment>
<feature type="domain" description="RNase H type-2" evidence="17">
    <location>
        <begin position="16"/>
        <end position="205"/>
    </location>
</feature>
<comment type="catalytic activity">
    <reaction evidence="1 14 15 16">
        <text>Endonucleolytic cleavage to 5'-phosphomonoester.</text>
        <dbReference type="EC" id="3.1.26.4"/>
    </reaction>
</comment>
<accession>A0A9D1L123</accession>
<name>A0A9D1L123_9FIRM</name>
<proteinExistence type="inferred from homology"/>
<comment type="function">
    <text evidence="3 14 16">Endonuclease that specifically degrades the RNA of RNA-DNA hybrids.</text>
</comment>
<evidence type="ECO:0000256" key="4">
    <source>
        <dbReference type="ARBA" id="ARBA00004496"/>
    </source>
</evidence>
<feature type="binding site" evidence="14 15">
    <location>
        <position position="22"/>
    </location>
    <ligand>
        <name>a divalent metal cation</name>
        <dbReference type="ChEBI" id="CHEBI:60240"/>
    </ligand>
</feature>
<evidence type="ECO:0000313" key="19">
    <source>
        <dbReference type="Proteomes" id="UP000824175"/>
    </source>
</evidence>
<dbReference type="Pfam" id="PF01351">
    <property type="entry name" value="RNase_HII"/>
    <property type="match status" value="1"/>
</dbReference>
<dbReference type="InterPro" id="IPR001352">
    <property type="entry name" value="RNase_HII/HIII"/>
</dbReference>
<dbReference type="NCBIfam" id="NF000595">
    <property type="entry name" value="PRK00015.1-3"/>
    <property type="match status" value="1"/>
</dbReference>
<evidence type="ECO:0000256" key="5">
    <source>
        <dbReference type="ARBA" id="ARBA00007383"/>
    </source>
</evidence>
<protein>
    <recommendedName>
        <fullName evidence="7 14">Ribonuclease HII</fullName>
        <shortName evidence="14">RNase HII</shortName>
        <ecNumber evidence="6 14">3.1.26.4</ecNumber>
    </recommendedName>
</protein>
<feature type="binding site" evidence="14 15">
    <location>
        <position position="23"/>
    </location>
    <ligand>
        <name>a divalent metal cation</name>
        <dbReference type="ChEBI" id="CHEBI:60240"/>
    </ligand>
</feature>
<comment type="caution">
    <text evidence="18">The sequence shown here is derived from an EMBL/GenBank/DDBJ whole genome shotgun (WGS) entry which is preliminary data.</text>
</comment>
<evidence type="ECO:0000256" key="3">
    <source>
        <dbReference type="ARBA" id="ARBA00004065"/>
    </source>
</evidence>
<dbReference type="PANTHER" id="PTHR10954">
    <property type="entry name" value="RIBONUCLEASE H2 SUBUNIT A"/>
    <property type="match status" value="1"/>
</dbReference>
<dbReference type="EC" id="3.1.26.4" evidence="6 14"/>
<evidence type="ECO:0000256" key="9">
    <source>
        <dbReference type="ARBA" id="ARBA00022722"/>
    </source>
</evidence>
<comment type="subcellular location">
    <subcellularLocation>
        <location evidence="4 14">Cytoplasm</location>
    </subcellularLocation>
</comment>
<evidence type="ECO:0000256" key="8">
    <source>
        <dbReference type="ARBA" id="ARBA00022490"/>
    </source>
</evidence>
<comment type="cofactor">
    <cofactor evidence="14 15">
        <name>Mn(2+)</name>
        <dbReference type="ChEBI" id="CHEBI:29035"/>
    </cofactor>
    <cofactor evidence="14 15">
        <name>Mg(2+)</name>
        <dbReference type="ChEBI" id="CHEBI:18420"/>
    </cofactor>
    <text evidence="14 15">Manganese or magnesium. Binds 1 divalent metal ion per monomer in the absence of substrate. May bind a second metal ion after substrate binding.</text>
</comment>
<dbReference type="PANTHER" id="PTHR10954:SF18">
    <property type="entry name" value="RIBONUCLEASE HII"/>
    <property type="match status" value="1"/>
</dbReference>
<dbReference type="GO" id="GO:0006298">
    <property type="term" value="P:mismatch repair"/>
    <property type="evidence" value="ECO:0007669"/>
    <property type="project" value="TreeGrafter"/>
</dbReference>
<keyword evidence="12 14" id="KW-0378">Hydrolase</keyword>
<evidence type="ECO:0000256" key="1">
    <source>
        <dbReference type="ARBA" id="ARBA00000077"/>
    </source>
</evidence>
<reference evidence="18" key="1">
    <citation type="submission" date="2020-10" db="EMBL/GenBank/DDBJ databases">
        <authorList>
            <person name="Gilroy R."/>
        </authorList>
    </citation>
    <scope>NUCLEOTIDE SEQUENCE</scope>
    <source>
        <strain evidence="18">CHK195-11698</strain>
    </source>
</reference>
<evidence type="ECO:0000256" key="6">
    <source>
        <dbReference type="ARBA" id="ARBA00012180"/>
    </source>
</evidence>
<dbReference type="Gene3D" id="3.30.420.10">
    <property type="entry name" value="Ribonuclease H-like superfamily/Ribonuclease H"/>
    <property type="match status" value="1"/>
</dbReference>
<dbReference type="GO" id="GO:0032299">
    <property type="term" value="C:ribonuclease H2 complex"/>
    <property type="evidence" value="ECO:0007669"/>
    <property type="project" value="TreeGrafter"/>
</dbReference>
<dbReference type="SUPFAM" id="SSF53098">
    <property type="entry name" value="Ribonuclease H-like"/>
    <property type="match status" value="1"/>
</dbReference>
<keyword evidence="13 14" id="KW-0464">Manganese</keyword>
<evidence type="ECO:0000256" key="14">
    <source>
        <dbReference type="HAMAP-Rule" id="MF_00052"/>
    </source>
</evidence>
<gene>
    <name evidence="14" type="primary">rnhB</name>
    <name evidence="18" type="ORF">IAD15_09895</name>
</gene>
<sequence length="210" mass="23584">MHNTVFEDLLRALGDHWIAGTDEAGRGPMAGPLVVAAVMLPPGYTHPDIDDSKKLSAKKREALFDVITQDAISFCIQVIEPEVIDRINIYEASRRGMTDCLRALDPVPQAVLTDAMPLYESDWREISLIKGDHKSITIAAASILAKVYRDRLMDQYDAIYPMYGFAKHKGYVTKAHKEALSKYGPCPIHRRSYRPVQEALHAQLSLFEET</sequence>
<dbReference type="CDD" id="cd07182">
    <property type="entry name" value="RNase_HII_bacteria_HII_like"/>
    <property type="match status" value="1"/>
</dbReference>
<dbReference type="Proteomes" id="UP000824175">
    <property type="component" value="Unassembled WGS sequence"/>
</dbReference>
<dbReference type="GO" id="GO:0005737">
    <property type="term" value="C:cytoplasm"/>
    <property type="evidence" value="ECO:0007669"/>
    <property type="project" value="UniProtKB-SubCell"/>
</dbReference>
<feature type="binding site" evidence="14 15">
    <location>
        <position position="114"/>
    </location>
    <ligand>
        <name>a divalent metal cation</name>
        <dbReference type="ChEBI" id="CHEBI:60240"/>
    </ligand>
</feature>
<keyword evidence="10 14" id="KW-0479">Metal-binding</keyword>
<dbReference type="InterPro" id="IPR024567">
    <property type="entry name" value="RNase_HII/HIII_dom"/>
</dbReference>
<evidence type="ECO:0000256" key="2">
    <source>
        <dbReference type="ARBA" id="ARBA00001946"/>
    </source>
</evidence>
<evidence type="ECO:0000256" key="15">
    <source>
        <dbReference type="PROSITE-ProRule" id="PRU01319"/>
    </source>
</evidence>
<reference evidence="18" key="2">
    <citation type="journal article" date="2021" name="PeerJ">
        <title>Extensive microbial diversity within the chicken gut microbiome revealed by metagenomics and culture.</title>
        <authorList>
            <person name="Gilroy R."/>
            <person name="Ravi A."/>
            <person name="Getino M."/>
            <person name="Pursley I."/>
            <person name="Horton D.L."/>
            <person name="Alikhan N.F."/>
            <person name="Baker D."/>
            <person name="Gharbi K."/>
            <person name="Hall N."/>
            <person name="Watson M."/>
            <person name="Adriaenssens E.M."/>
            <person name="Foster-Nyarko E."/>
            <person name="Jarju S."/>
            <person name="Secka A."/>
            <person name="Antonio M."/>
            <person name="Oren A."/>
            <person name="Chaudhuri R.R."/>
            <person name="La Ragione R."/>
            <person name="Hildebrand F."/>
            <person name="Pallen M.J."/>
        </authorList>
    </citation>
    <scope>NUCLEOTIDE SEQUENCE</scope>
    <source>
        <strain evidence="18">CHK195-11698</strain>
    </source>
</reference>
<dbReference type="GO" id="GO:0004523">
    <property type="term" value="F:RNA-DNA hybrid ribonuclease activity"/>
    <property type="evidence" value="ECO:0007669"/>
    <property type="project" value="UniProtKB-UniRule"/>
</dbReference>
<keyword evidence="11 14" id="KW-0255">Endonuclease</keyword>
<evidence type="ECO:0000256" key="11">
    <source>
        <dbReference type="ARBA" id="ARBA00022759"/>
    </source>
</evidence>
<keyword evidence="9 14" id="KW-0540">Nuclease</keyword>
<dbReference type="AlphaFoldDB" id="A0A9D1L123"/>
<dbReference type="HAMAP" id="MF_00052_B">
    <property type="entry name" value="RNase_HII_B"/>
    <property type="match status" value="1"/>
</dbReference>
<dbReference type="GO" id="GO:0043137">
    <property type="term" value="P:DNA replication, removal of RNA primer"/>
    <property type="evidence" value="ECO:0007669"/>
    <property type="project" value="TreeGrafter"/>
</dbReference>
<dbReference type="NCBIfam" id="NF000594">
    <property type="entry name" value="PRK00015.1-1"/>
    <property type="match status" value="1"/>
</dbReference>
<evidence type="ECO:0000313" key="18">
    <source>
        <dbReference type="EMBL" id="HIU14364.1"/>
    </source>
</evidence>
<evidence type="ECO:0000259" key="17">
    <source>
        <dbReference type="PROSITE" id="PS51975"/>
    </source>
</evidence>
<dbReference type="InterPro" id="IPR012337">
    <property type="entry name" value="RNaseH-like_sf"/>
</dbReference>
<dbReference type="GO" id="GO:0030145">
    <property type="term" value="F:manganese ion binding"/>
    <property type="evidence" value="ECO:0007669"/>
    <property type="project" value="UniProtKB-UniRule"/>
</dbReference>